<proteinExistence type="predicted"/>
<dbReference type="OMA" id="NENCITD"/>
<dbReference type="AlphaFoldDB" id="Q16Z55"/>
<reference evidence="11" key="3">
    <citation type="submission" date="2012-09" db="EMBL/GenBank/DDBJ databases">
        <authorList>
            <consortium name="VectorBase"/>
        </authorList>
    </citation>
    <scope>NUCLEOTIDE SEQUENCE</scope>
    <source>
        <strain evidence="11">Liverpool</strain>
    </source>
</reference>
<dbReference type="PROSITE" id="PS00107">
    <property type="entry name" value="PROTEIN_KINASE_ATP"/>
    <property type="match status" value="1"/>
</dbReference>
<gene>
    <name evidence="11" type="ORF">AaeL_AAEL008311</name>
</gene>
<dbReference type="InterPro" id="IPR025136">
    <property type="entry name" value="MAP3K_TRAF-bd"/>
</dbReference>
<dbReference type="PANTHER" id="PTHR11584:SF394">
    <property type="entry name" value="APOPTOTIC SIGNAL-REGULATING KINASE 1, ISOFORM C"/>
    <property type="match status" value="1"/>
</dbReference>
<dbReference type="SUPFAM" id="SSF81901">
    <property type="entry name" value="HCP-like"/>
    <property type="match status" value="1"/>
</dbReference>
<organism evidence="11 12">
    <name type="scientific">Aedes aegypti</name>
    <name type="common">Yellowfever mosquito</name>
    <name type="synonym">Culex aegypti</name>
    <dbReference type="NCBI Taxonomy" id="7159"/>
    <lineage>
        <taxon>Eukaryota</taxon>
        <taxon>Metazoa</taxon>
        <taxon>Ecdysozoa</taxon>
        <taxon>Arthropoda</taxon>
        <taxon>Hexapoda</taxon>
        <taxon>Insecta</taxon>
        <taxon>Pterygota</taxon>
        <taxon>Neoptera</taxon>
        <taxon>Endopterygota</taxon>
        <taxon>Diptera</taxon>
        <taxon>Nematocera</taxon>
        <taxon>Culicoidea</taxon>
        <taxon>Culicidae</taxon>
        <taxon>Culicinae</taxon>
        <taxon>Aedini</taxon>
        <taxon>Aedes</taxon>
        <taxon>Stegomyia</taxon>
    </lineage>
</organism>
<dbReference type="EMBL" id="CH477498">
    <property type="protein sequence ID" value="EAT39925.1"/>
    <property type="molecule type" value="Genomic_DNA"/>
</dbReference>
<dbReference type="Gene3D" id="1.25.40.10">
    <property type="entry name" value="Tetratricopeptide repeat domain"/>
    <property type="match status" value="1"/>
</dbReference>
<feature type="binding site" evidence="8">
    <location>
        <position position="630"/>
    </location>
    <ligand>
        <name>ATP</name>
        <dbReference type="ChEBI" id="CHEBI:30616"/>
    </ligand>
</feature>
<evidence type="ECO:0000256" key="4">
    <source>
        <dbReference type="ARBA" id="ARBA00022741"/>
    </source>
</evidence>
<dbReference type="InterPro" id="IPR017441">
    <property type="entry name" value="Protein_kinase_ATP_BS"/>
</dbReference>
<dbReference type="InterPro" id="IPR008271">
    <property type="entry name" value="Ser/Thr_kinase_AS"/>
</dbReference>
<dbReference type="GO" id="GO:0005524">
    <property type="term" value="F:ATP binding"/>
    <property type="evidence" value="ECO:0007669"/>
    <property type="project" value="UniProtKB-UniRule"/>
</dbReference>
<dbReference type="HOGENOM" id="CLU_003687_0_0_1"/>
<dbReference type="Gene3D" id="1.10.510.10">
    <property type="entry name" value="Transferase(Phosphotransferase) domain 1"/>
    <property type="match status" value="1"/>
</dbReference>
<dbReference type="eggNOG" id="KOG4279">
    <property type="taxonomic scope" value="Eukaryota"/>
</dbReference>
<dbReference type="PANTHER" id="PTHR11584">
    <property type="entry name" value="SERINE/THREONINE PROTEIN KINASE"/>
    <property type="match status" value="1"/>
</dbReference>
<protein>
    <submittedName>
        <fullName evidence="11">AAEL008311-PA</fullName>
    </submittedName>
</protein>
<evidence type="ECO:0000259" key="10">
    <source>
        <dbReference type="PROSITE" id="PS50011"/>
    </source>
</evidence>
<evidence type="ECO:0000256" key="2">
    <source>
        <dbReference type="ARBA" id="ARBA00022679"/>
    </source>
</evidence>
<evidence type="ECO:0000256" key="5">
    <source>
        <dbReference type="ARBA" id="ARBA00022777"/>
    </source>
</evidence>
<keyword evidence="7 9" id="KW-0175">Coiled coil</keyword>
<keyword evidence="5" id="KW-0418">Kinase</keyword>
<keyword evidence="4 8" id="KW-0547">Nucleotide-binding</keyword>
<dbReference type="PROSITE" id="PS00108">
    <property type="entry name" value="PROTEIN_KINASE_ST"/>
    <property type="match status" value="1"/>
</dbReference>
<feature type="domain" description="Protein kinase" evidence="10">
    <location>
        <begin position="478"/>
        <end position="794"/>
    </location>
</feature>
<dbReference type="GO" id="GO:0000165">
    <property type="term" value="P:MAPK cascade"/>
    <property type="evidence" value="ECO:0007669"/>
    <property type="project" value="InterPro"/>
</dbReference>
<evidence type="ECO:0000256" key="8">
    <source>
        <dbReference type="PROSITE-ProRule" id="PRU10141"/>
    </source>
</evidence>
<reference evidence="11" key="1">
    <citation type="submission" date="2005-10" db="EMBL/GenBank/DDBJ databases">
        <authorList>
            <person name="Loftus B.J."/>
            <person name="Nene V.M."/>
            <person name="Hannick L.I."/>
            <person name="Bidwell S."/>
            <person name="Haas B."/>
            <person name="Amedeo P."/>
            <person name="Orvis J."/>
            <person name="Wortman J.R."/>
            <person name="White O.R."/>
            <person name="Salzberg S."/>
            <person name="Shumway M."/>
            <person name="Koo H."/>
            <person name="Zhao Y."/>
            <person name="Holmes M."/>
            <person name="Miller J."/>
            <person name="Schatz M."/>
            <person name="Pop M."/>
            <person name="Pai G."/>
            <person name="Utterback T."/>
            <person name="Rogers Y.-H."/>
            <person name="Kravitz S."/>
            <person name="Fraser C.M."/>
        </authorList>
    </citation>
    <scope>NUCLEOTIDE SEQUENCE</scope>
    <source>
        <strain evidence="11">Liverpool</strain>
    </source>
</reference>
<dbReference type="Pfam" id="PF13281">
    <property type="entry name" value="MAP3K_TRAF_bd"/>
    <property type="match status" value="1"/>
</dbReference>
<evidence type="ECO:0000256" key="6">
    <source>
        <dbReference type="ARBA" id="ARBA00022840"/>
    </source>
</evidence>
<evidence type="ECO:0000256" key="1">
    <source>
        <dbReference type="ARBA" id="ARBA00022527"/>
    </source>
</evidence>
<dbReference type="SMART" id="SM00220">
    <property type="entry name" value="S_TKc"/>
    <property type="match status" value="1"/>
</dbReference>
<reference evidence="11" key="2">
    <citation type="journal article" date="2007" name="Science">
        <title>Genome sequence of Aedes aegypti, a major arbovirus vector.</title>
        <authorList>
            <person name="Nene V."/>
            <person name="Wortman J.R."/>
            <person name="Lawson D."/>
            <person name="Haas B."/>
            <person name="Kodira C."/>
            <person name="Tu Z.J."/>
            <person name="Loftus B."/>
            <person name="Xi Z."/>
            <person name="Megy K."/>
            <person name="Grabherr M."/>
            <person name="Ren Q."/>
            <person name="Zdobnov E.M."/>
            <person name="Lobo N.F."/>
            <person name="Campbell K.S."/>
            <person name="Brown S.E."/>
            <person name="Bonaldo M.F."/>
            <person name="Zhu J."/>
            <person name="Sinkins S.P."/>
            <person name="Hogenkamp D.G."/>
            <person name="Amedeo P."/>
            <person name="Arensburger P."/>
            <person name="Atkinson P.W."/>
            <person name="Bidwell S."/>
            <person name="Biedler J."/>
            <person name="Birney E."/>
            <person name="Bruggner R.V."/>
            <person name="Costas J."/>
            <person name="Coy M.R."/>
            <person name="Crabtree J."/>
            <person name="Crawford M."/>
            <person name="Debruyn B."/>
            <person name="Decaprio D."/>
            <person name="Eiglmeier K."/>
            <person name="Eisenstadt E."/>
            <person name="El-Dorry H."/>
            <person name="Gelbart W.M."/>
            <person name="Gomes S.L."/>
            <person name="Hammond M."/>
            <person name="Hannick L.I."/>
            <person name="Hogan J.R."/>
            <person name="Holmes M.H."/>
            <person name="Jaffe D."/>
            <person name="Johnston J.S."/>
            <person name="Kennedy R.C."/>
            <person name="Koo H."/>
            <person name="Kravitz S."/>
            <person name="Kriventseva E.V."/>
            <person name="Kulp D."/>
            <person name="Labutti K."/>
            <person name="Lee E."/>
            <person name="Li S."/>
            <person name="Lovin D.D."/>
            <person name="Mao C."/>
            <person name="Mauceli E."/>
            <person name="Menck C.F."/>
            <person name="Miller J.R."/>
            <person name="Montgomery P."/>
            <person name="Mori A."/>
            <person name="Nascimento A.L."/>
            <person name="Naveira H.F."/>
            <person name="Nusbaum C."/>
            <person name="O'leary S."/>
            <person name="Orvis J."/>
            <person name="Pertea M."/>
            <person name="Quesneville H."/>
            <person name="Reidenbach K.R."/>
            <person name="Rogers Y.H."/>
            <person name="Roth C.W."/>
            <person name="Schneider J.R."/>
            <person name="Schatz M."/>
            <person name="Shumway M."/>
            <person name="Stanke M."/>
            <person name="Stinson E.O."/>
            <person name="Tubio J.M."/>
            <person name="Vanzee J.P."/>
            <person name="Verjovski-Almeida S."/>
            <person name="Werner D."/>
            <person name="White O."/>
            <person name="Wyder S."/>
            <person name="Zeng Q."/>
            <person name="Zhao Q."/>
            <person name="Zhao Y."/>
            <person name="Hill C.A."/>
            <person name="Raikhel A.S."/>
            <person name="Soares M.B."/>
            <person name="Knudson D.L."/>
            <person name="Lee N.H."/>
            <person name="Galagan J."/>
            <person name="Salzberg S.L."/>
            <person name="Paulsen I.T."/>
            <person name="Dimopoulos G."/>
            <person name="Collins F.H."/>
            <person name="Birren B."/>
            <person name="Fraser-Liggett C.M."/>
            <person name="Severson D.W."/>
        </authorList>
    </citation>
    <scope>NUCLEOTIDE SEQUENCE [LARGE SCALE GENOMIC DNA]</scope>
    <source>
        <strain evidence="11">Liverpool</strain>
    </source>
</reference>
<name>Q16Z55_AEDAE</name>
<dbReference type="InterPro" id="IPR000719">
    <property type="entry name" value="Prot_kinase_dom"/>
</dbReference>
<evidence type="ECO:0000256" key="9">
    <source>
        <dbReference type="SAM" id="Coils"/>
    </source>
</evidence>
<dbReference type="GO" id="GO:0046872">
    <property type="term" value="F:metal ion binding"/>
    <property type="evidence" value="ECO:0007669"/>
    <property type="project" value="UniProtKB-KW"/>
</dbReference>
<dbReference type="InterPro" id="IPR046872">
    <property type="entry name" value="DRHyd-ASK"/>
</dbReference>
<accession>Q16Z55</accession>
<evidence type="ECO:0000313" key="11">
    <source>
        <dbReference type="EMBL" id="EAT39925.1"/>
    </source>
</evidence>
<dbReference type="InterPro" id="IPR011990">
    <property type="entry name" value="TPR-like_helical_dom_sf"/>
</dbReference>
<evidence type="ECO:0000256" key="7">
    <source>
        <dbReference type="ARBA" id="ARBA00023054"/>
    </source>
</evidence>
<feature type="coiled-coil region" evidence="9">
    <location>
        <begin position="188"/>
        <end position="215"/>
    </location>
</feature>
<dbReference type="Proteomes" id="UP000682892">
    <property type="component" value="Unassembled WGS sequence"/>
</dbReference>
<dbReference type="STRING" id="7159.Q16Z55"/>
<dbReference type="VEuPathDB" id="VectorBase:AAEL008306"/>
<evidence type="ECO:0000313" key="12">
    <source>
        <dbReference type="Proteomes" id="UP000682892"/>
    </source>
</evidence>
<dbReference type="SUPFAM" id="SSF56112">
    <property type="entry name" value="Protein kinase-like (PK-like)"/>
    <property type="match status" value="1"/>
</dbReference>
<evidence type="ECO:0000256" key="3">
    <source>
        <dbReference type="ARBA" id="ARBA00022723"/>
    </source>
</evidence>
<keyword evidence="1" id="KW-0723">Serine/threonine-protein kinase</keyword>
<dbReference type="InterPro" id="IPR011009">
    <property type="entry name" value="Kinase-like_dom_sf"/>
</dbReference>
<dbReference type="PhylomeDB" id="Q16Z55"/>
<dbReference type="PaxDb" id="7159-AAEL008311-PA"/>
<dbReference type="InterPro" id="IPR043969">
    <property type="entry name" value="MAP3K_PH"/>
</dbReference>
<dbReference type="Pfam" id="PF00069">
    <property type="entry name" value="Pkinase"/>
    <property type="match status" value="1"/>
</dbReference>
<sequence>MSSPKNASITVNQIITINNDRARMDIACIIDTNHDERKLALEELILACTQEGANLRVLEFEKLDFDELETLDNFYNADVAVVDLSVQSHQSSLSYHLGVRESFKMKENIVMFNDVAGEEATQRIRNSCVNYVFMPYRVLEETTCVITAAKYVENLDKKYSDTRLLSSLRIVFQNVKVPSKAHKQEKFLADLRALRDQYAENIENLQHNLKLMRDHLNDPQLLSREIVHTFMLSLRDAQYYDLMIDLVDDFKNVADKQDYVTTNNMIYMYAFALNRRNNEGDREKALNSCMKALEKKENHFPDMLCLCGRIYKDIFVESDRTDMESLTKSIEWYKKSFTILPNLYAGVNLATLLIIQGKDILDPTLQQIQIVLSNQIGKEGALSSVEDYWNVATYFEISVLTGSYAKAIQAAERMFRLKPPQWYLKSTIRNITLIKCSQRKKIQKPITIERQIFHFWMTFFVDIINVQPSCSFRFPILIQESPEILLPSFVSINMDEEQKSIAIDSICLQHEKNKCQKIHKFKFLANRIKAVSLYTRDPRCASLYVQQNSDDFQMLFPTVQCRQRFYELILLVTADQNSGFVDLSRNIINNDVMYEYEFDDDGNRIILGQGSHGKVFSAWNLKTRMKIAVKEVPENFGQQILEGLNYLHKQQVVHRDIKGSNVLVNTYSGVVKITDFGTSKRLAVINPVADTFVGTIRYMAPEVIKGDMGKNRGYGSAADIWSFGCTVIEMATAEPPFIQIDKSEVIIYQVGSGKIHPEIPTELSPTATSFIMRCFQVDDAERATAEELLKDPFLSQYVQ</sequence>
<dbReference type="GO" id="GO:0004674">
    <property type="term" value="F:protein serine/threonine kinase activity"/>
    <property type="evidence" value="ECO:0007669"/>
    <property type="project" value="UniProtKB-KW"/>
</dbReference>
<dbReference type="PROSITE" id="PS50011">
    <property type="entry name" value="PROTEIN_KINASE_DOM"/>
    <property type="match status" value="1"/>
</dbReference>
<keyword evidence="2" id="KW-0808">Transferase</keyword>
<keyword evidence="3" id="KW-0479">Metal-binding</keyword>
<keyword evidence="6 8" id="KW-0067">ATP-binding</keyword>
<dbReference type="Pfam" id="PF19039">
    <property type="entry name" value="ASK_PH"/>
    <property type="match status" value="1"/>
</dbReference>
<dbReference type="Pfam" id="PF20309">
    <property type="entry name" value="DRHyd-ASK"/>
    <property type="match status" value="1"/>
</dbReference>